<dbReference type="InterPro" id="IPR036412">
    <property type="entry name" value="HAD-like_sf"/>
</dbReference>
<reference evidence="1 2" key="1">
    <citation type="submission" date="2015-10" db="EMBL/GenBank/DDBJ databases">
        <title>Draft genome sequence of pyrrolomycin-producing Streptomyces vitaminophilus.</title>
        <authorList>
            <person name="Graham D.E."/>
            <person name="Mahan K.M."/>
            <person name="Klingeman D.M."/>
            <person name="Hettich R.L."/>
            <person name="Parry R.J."/>
        </authorList>
    </citation>
    <scope>NUCLEOTIDE SEQUENCE [LARGE SCALE GENOMIC DNA]</scope>
    <source>
        <strain evidence="1 2">ATCC 31673</strain>
    </source>
</reference>
<dbReference type="InterPro" id="IPR023214">
    <property type="entry name" value="HAD_sf"/>
</dbReference>
<dbReference type="Gene3D" id="3.40.50.1000">
    <property type="entry name" value="HAD superfamily/HAD-like"/>
    <property type="match status" value="1"/>
</dbReference>
<proteinExistence type="predicted"/>
<dbReference type="AlphaFoldDB" id="A0A0T6LWC6"/>
<dbReference type="PANTHER" id="PTHR43481:SF4">
    <property type="entry name" value="GLYCEROL-1-PHOSPHATE PHOSPHOHYDROLASE 1-RELATED"/>
    <property type="match status" value="1"/>
</dbReference>
<dbReference type="GO" id="GO:0050308">
    <property type="term" value="F:sugar-phosphatase activity"/>
    <property type="evidence" value="ECO:0007669"/>
    <property type="project" value="TreeGrafter"/>
</dbReference>
<keyword evidence="2" id="KW-1185">Reference proteome</keyword>
<evidence type="ECO:0000313" key="1">
    <source>
        <dbReference type="EMBL" id="KRV50312.1"/>
    </source>
</evidence>
<comment type="caution">
    <text evidence="1">The sequence shown here is derived from an EMBL/GenBank/DDBJ whole genome shotgun (WGS) entry which is preliminary data.</text>
</comment>
<dbReference type="NCBIfam" id="TIGR01549">
    <property type="entry name" value="HAD-SF-IA-v1"/>
    <property type="match status" value="1"/>
</dbReference>
<dbReference type="eggNOG" id="COG0637">
    <property type="taxonomic scope" value="Bacteria"/>
</dbReference>
<name>A0A0T6LWC6_WENVI</name>
<dbReference type="InterPro" id="IPR006439">
    <property type="entry name" value="HAD-SF_hydro_IA"/>
</dbReference>
<dbReference type="RefSeq" id="WP_018382229.1">
    <property type="nucleotide sequence ID" value="NZ_LLZU01000005.1"/>
</dbReference>
<dbReference type="SFLD" id="SFLDG01129">
    <property type="entry name" value="C1.5:_HAD__Beta-PGM__Phosphata"/>
    <property type="match status" value="1"/>
</dbReference>
<dbReference type="PANTHER" id="PTHR43481">
    <property type="entry name" value="FRUCTOSE-1-PHOSPHATE PHOSPHATASE"/>
    <property type="match status" value="1"/>
</dbReference>
<sequence>MHTLTAAALLFDNDGTLIDSTSTAVRSWTRWAQEYRLTAEEFAAVPLHGRPTAEIVADLLPAPLVAQAVRRVEELELADLDGVVALPGAVELLGALPADRWAVVTSASRALAEKRLASVGMQPSCVVSADDVVRGKPDPEPFLLAASRLGVEPSACVVFEDAPAGLAAAQAAGMTAVAVTTTHGPDELVADLVLDGLHRVRAGRAANGGITLELGN</sequence>
<dbReference type="SFLD" id="SFLDG01135">
    <property type="entry name" value="C1.5.6:_HAD__Beta-PGM__Phospha"/>
    <property type="match status" value="1"/>
</dbReference>
<gene>
    <name evidence="1" type="ORF">AQ490_14490</name>
</gene>
<dbReference type="InterPro" id="IPR023198">
    <property type="entry name" value="PGP-like_dom2"/>
</dbReference>
<protein>
    <submittedName>
        <fullName evidence="1">Phosphatase</fullName>
    </submittedName>
</protein>
<accession>A0A0T6LWC6</accession>
<dbReference type="OrthoDB" id="9800058at2"/>
<dbReference type="SUPFAM" id="SSF56784">
    <property type="entry name" value="HAD-like"/>
    <property type="match status" value="1"/>
</dbReference>
<dbReference type="Proteomes" id="UP000050867">
    <property type="component" value="Unassembled WGS sequence"/>
</dbReference>
<dbReference type="EMBL" id="LLZU01000005">
    <property type="protein sequence ID" value="KRV50312.1"/>
    <property type="molecule type" value="Genomic_DNA"/>
</dbReference>
<dbReference type="SFLD" id="SFLDS00003">
    <property type="entry name" value="Haloacid_Dehalogenase"/>
    <property type="match status" value="1"/>
</dbReference>
<dbReference type="STRING" id="76728.AQ490_14490"/>
<dbReference type="InterPro" id="IPR051806">
    <property type="entry name" value="HAD-like_SPP"/>
</dbReference>
<dbReference type="Gene3D" id="1.10.150.240">
    <property type="entry name" value="Putative phosphatase, domain 2"/>
    <property type="match status" value="1"/>
</dbReference>
<evidence type="ECO:0000313" key="2">
    <source>
        <dbReference type="Proteomes" id="UP000050867"/>
    </source>
</evidence>
<dbReference type="Pfam" id="PF00702">
    <property type="entry name" value="Hydrolase"/>
    <property type="match status" value="1"/>
</dbReference>
<dbReference type="NCBIfam" id="TIGR01509">
    <property type="entry name" value="HAD-SF-IA-v3"/>
    <property type="match status" value="1"/>
</dbReference>
<organism evidence="1 2">
    <name type="scientific">Wenjunlia vitaminophila</name>
    <name type="common">Streptomyces vitaminophilus</name>
    <dbReference type="NCBI Taxonomy" id="76728"/>
    <lineage>
        <taxon>Bacteria</taxon>
        <taxon>Bacillati</taxon>
        <taxon>Actinomycetota</taxon>
        <taxon>Actinomycetes</taxon>
        <taxon>Kitasatosporales</taxon>
        <taxon>Streptomycetaceae</taxon>
        <taxon>Wenjunlia</taxon>
    </lineage>
</organism>